<comment type="caution">
    <text evidence="1">The sequence shown here is derived from an EMBL/GenBank/DDBJ whole genome shotgun (WGS) entry which is preliminary data.</text>
</comment>
<accession>A0ACB8SSX0</accession>
<dbReference type="Proteomes" id="UP000814140">
    <property type="component" value="Unassembled WGS sequence"/>
</dbReference>
<protein>
    <submittedName>
        <fullName evidence="1">Uncharacterized protein</fullName>
    </submittedName>
</protein>
<name>A0ACB8SSX0_9AGAM</name>
<organism evidence="1 2">
    <name type="scientific">Artomyces pyxidatus</name>
    <dbReference type="NCBI Taxonomy" id="48021"/>
    <lineage>
        <taxon>Eukaryota</taxon>
        <taxon>Fungi</taxon>
        <taxon>Dikarya</taxon>
        <taxon>Basidiomycota</taxon>
        <taxon>Agaricomycotina</taxon>
        <taxon>Agaricomycetes</taxon>
        <taxon>Russulales</taxon>
        <taxon>Auriscalpiaceae</taxon>
        <taxon>Artomyces</taxon>
    </lineage>
</organism>
<proteinExistence type="predicted"/>
<dbReference type="EMBL" id="MU277227">
    <property type="protein sequence ID" value="KAI0059312.1"/>
    <property type="molecule type" value="Genomic_DNA"/>
</dbReference>
<reference evidence="1" key="1">
    <citation type="submission" date="2021-03" db="EMBL/GenBank/DDBJ databases">
        <authorList>
            <consortium name="DOE Joint Genome Institute"/>
            <person name="Ahrendt S."/>
            <person name="Looney B.P."/>
            <person name="Miyauchi S."/>
            <person name="Morin E."/>
            <person name="Drula E."/>
            <person name="Courty P.E."/>
            <person name="Chicoki N."/>
            <person name="Fauchery L."/>
            <person name="Kohler A."/>
            <person name="Kuo A."/>
            <person name="Labutti K."/>
            <person name="Pangilinan J."/>
            <person name="Lipzen A."/>
            <person name="Riley R."/>
            <person name="Andreopoulos W."/>
            <person name="He G."/>
            <person name="Johnson J."/>
            <person name="Barry K.W."/>
            <person name="Grigoriev I.V."/>
            <person name="Nagy L."/>
            <person name="Hibbett D."/>
            <person name="Henrissat B."/>
            <person name="Matheny P.B."/>
            <person name="Labbe J."/>
            <person name="Martin F."/>
        </authorList>
    </citation>
    <scope>NUCLEOTIDE SEQUENCE</scope>
    <source>
        <strain evidence="1">HHB10654</strain>
    </source>
</reference>
<reference evidence="1" key="2">
    <citation type="journal article" date="2022" name="New Phytol.">
        <title>Evolutionary transition to the ectomycorrhizal habit in the genomes of a hyperdiverse lineage of mushroom-forming fungi.</title>
        <authorList>
            <person name="Looney B."/>
            <person name="Miyauchi S."/>
            <person name="Morin E."/>
            <person name="Drula E."/>
            <person name="Courty P.E."/>
            <person name="Kohler A."/>
            <person name="Kuo A."/>
            <person name="LaButti K."/>
            <person name="Pangilinan J."/>
            <person name="Lipzen A."/>
            <person name="Riley R."/>
            <person name="Andreopoulos W."/>
            <person name="He G."/>
            <person name="Johnson J."/>
            <person name="Nolan M."/>
            <person name="Tritt A."/>
            <person name="Barry K.W."/>
            <person name="Grigoriev I.V."/>
            <person name="Nagy L.G."/>
            <person name="Hibbett D."/>
            <person name="Henrissat B."/>
            <person name="Matheny P.B."/>
            <person name="Labbe J."/>
            <person name="Martin F.M."/>
        </authorList>
    </citation>
    <scope>NUCLEOTIDE SEQUENCE</scope>
    <source>
        <strain evidence="1">HHB10654</strain>
    </source>
</reference>
<evidence type="ECO:0000313" key="1">
    <source>
        <dbReference type="EMBL" id="KAI0059312.1"/>
    </source>
</evidence>
<keyword evidence="2" id="KW-1185">Reference proteome</keyword>
<evidence type="ECO:0000313" key="2">
    <source>
        <dbReference type="Proteomes" id="UP000814140"/>
    </source>
</evidence>
<sequence length="937" mass="105983">MEVDVEPDLGLARSPTRPLEDPPTSDTDPDDSDVDNSQTTDDLLTPQWEPPVSLGLNPSLRQREAAQLSSNLEHVAVAPSRNGTAAVPPPAVIVHPSAYEEYLQRLEDLSGPSMASAPNPYAPFTRKMDWDVAHWAKFDGPGANAFTKFLGIEGMLEKLELSYRNSPELNEVIDKKIPSRPQFKREEIVVAGEAFDVYFRDVMECVKALYADAEFAPYLVFKPERHYQDKDQTKRLFHDMHTGRWWWDVQDDLEAKRPGATIIPIIISSDKTQLTLFRNKAAYPIYMTIGNIPKDIRRKPSRRAQVLLGYLPTSRLDHITNDAARRRALGNLFHACMSRILAPIKGPGIHGVEMTSGDGATRRCHPIFAIFVGDYPEQCLVACTKQTLCPKGTTPNSELGDDLPDGCPARDLNKVLDALQFADGDPVTYNKECEAAGIKPVYKPFWEDLPYANVFLSITPDVLHQLYQGVMKHAIFWLRAAFGDEEIDARCRRMPQNHNLRLFTKGICHLSRVSGTEHRDICRILLGLVVDLPLPNNESHLQVIEAVRALLDFLYLAQFPVKTTATLAALRASLTRFHTNKDIFIELGIRDGFLLPKLHALCHYVDSITLFGTTDNYNTEQSERLHIDFTKDAYRATNKKDEYPQMTAWIERREKMMQHAHFIHWRVSGQPVIKSSLDVPSPAPMHIKMTKHPSEKAVSIARLISDYGAVDFSDALADFIVSFNNPQLNVARVRTKANNLLIPFQKVPVFHKIKFWNHRALLASDGFSEGHMVTEAADVAHVRPAREDKRGRTIPGRFDTVLVRTSHEAMPGSVKGFRVAQVRAVISLPLNVMEDLFPRPPSTPPQHLAYVEWFTAFSSKPEDHHGLYKISRAYRGDRRHCAVIPVDSIYRSVHLLPKFGPVAPREWTSFNVLEECEHFYVNSFTDRHTYLTFGPAF</sequence>
<gene>
    <name evidence="1" type="ORF">BV25DRAFT_1908757</name>
</gene>